<sequence length="484" mass="52663">MAAYGVTPNGLNIKRLDVILGEMQDDLTDALGFNVRQNPQSFLNVLLTNFADKIAELWEYGAQVYHSEYPSSASDQSLDYAAQYSGITREQQAPSYYPLLCTGVDGTVLYAGTRVATDLNPETQLVLNSEAVISRSSFSRAVIRLATTGSTGTFTIILDEKSYNFAAADVLPANDIFTALAAKIPEPFSCSVSDGMLTIEADDMAVAHSLALSENMTTQSVTSTITFATVENGDICLPSGSVTRIITGINGFTSVTNSLGYIAGRLRETDAEFRQSYADKIFLRSSRMVESIRSAILANVQGVTSCRVFENDTNEVDDMGRWPHSVEIVADGGDSYEIAQQILNTKAGGINTFGSTAVTVPGLYGEDITIRFNRPVSLYIWFQVTLTLSETETVTSNYADLIREIILNRLSGMEPGATVAPQKNFYDAIYSSVSGIEYVDIYMFSSEDASAEPESYPLRSIRISDRQKAVSSTDRIQVVIADAD</sequence>
<dbReference type="EMBL" id="DVLW01000030">
    <property type="protein sequence ID" value="HIT93765.1"/>
    <property type="molecule type" value="Genomic_DNA"/>
</dbReference>
<accession>A0A9D1H4W5</accession>
<reference evidence="1" key="2">
    <citation type="journal article" date="2021" name="PeerJ">
        <title>Extensive microbial diversity within the chicken gut microbiome revealed by metagenomics and culture.</title>
        <authorList>
            <person name="Gilroy R."/>
            <person name="Ravi A."/>
            <person name="Getino M."/>
            <person name="Pursley I."/>
            <person name="Horton D.L."/>
            <person name="Alikhan N.F."/>
            <person name="Baker D."/>
            <person name="Gharbi K."/>
            <person name="Hall N."/>
            <person name="Watson M."/>
            <person name="Adriaenssens E.M."/>
            <person name="Foster-Nyarko E."/>
            <person name="Jarju S."/>
            <person name="Secka A."/>
            <person name="Antonio M."/>
            <person name="Oren A."/>
            <person name="Chaudhuri R.R."/>
            <person name="La Ragione R."/>
            <person name="Hildebrand F."/>
            <person name="Pallen M.J."/>
        </authorList>
    </citation>
    <scope>NUCLEOTIDE SEQUENCE</scope>
    <source>
        <strain evidence="1">ChiBcec7-5410</strain>
    </source>
</reference>
<evidence type="ECO:0000313" key="1">
    <source>
        <dbReference type="EMBL" id="HIT93765.1"/>
    </source>
</evidence>
<protein>
    <recommendedName>
        <fullName evidence="3">Baseplate protein J-like domain-containing protein</fullName>
    </recommendedName>
</protein>
<evidence type="ECO:0000313" key="2">
    <source>
        <dbReference type="Proteomes" id="UP000824160"/>
    </source>
</evidence>
<name>A0A9D1H4W5_9FIRM</name>
<evidence type="ECO:0008006" key="3">
    <source>
        <dbReference type="Google" id="ProtNLM"/>
    </source>
</evidence>
<dbReference type="AlphaFoldDB" id="A0A9D1H4W5"/>
<dbReference type="Proteomes" id="UP000824160">
    <property type="component" value="Unassembled WGS sequence"/>
</dbReference>
<gene>
    <name evidence="1" type="ORF">IAC43_01115</name>
</gene>
<reference evidence="1" key="1">
    <citation type="submission" date="2020-10" db="EMBL/GenBank/DDBJ databases">
        <authorList>
            <person name="Gilroy R."/>
        </authorList>
    </citation>
    <scope>NUCLEOTIDE SEQUENCE</scope>
    <source>
        <strain evidence="1">ChiBcec7-5410</strain>
    </source>
</reference>
<comment type="caution">
    <text evidence="1">The sequence shown here is derived from an EMBL/GenBank/DDBJ whole genome shotgun (WGS) entry which is preliminary data.</text>
</comment>
<proteinExistence type="predicted"/>
<organism evidence="1 2">
    <name type="scientific">Candidatus Faecivivens stercoripullorum</name>
    <dbReference type="NCBI Taxonomy" id="2840805"/>
    <lineage>
        <taxon>Bacteria</taxon>
        <taxon>Bacillati</taxon>
        <taxon>Bacillota</taxon>
        <taxon>Clostridia</taxon>
        <taxon>Eubacteriales</taxon>
        <taxon>Oscillospiraceae</taxon>
        <taxon>Oscillospiraceae incertae sedis</taxon>
        <taxon>Candidatus Faecivivens</taxon>
    </lineage>
</organism>